<keyword evidence="3" id="KW-0813">Transport</keyword>
<feature type="transmembrane region" description="Helical" evidence="8">
    <location>
        <begin position="144"/>
        <end position="167"/>
    </location>
</feature>
<dbReference type="SUPFAM" id="SSF81345">
    <property type="entry name" value="ABC transporter involved in vitamin B12 uptake, BtuC"/>
    <property type="match status" value="2"/>
</dbReference>
<dbReference type="NCBIfam" id="NF007868">
    <property type="entry name" value="PRK10577.1-5"/>
    <property type="match status" value="1"/>
</dbReference>
<dbReference type="NCBIfam" id="NF007866">
    <property type="entry name" value="PRK10577.1-2"/>
    <property type="match status" value="1"/>
</dbReference>
<feature type="transmembrane region" description="Helical" evidence="8">
    <location>
        <begin position="606"/>
        <end position="628"/>
    </location>
</feature>
<dbReference type="Gene3D" id="1.10.3470.10">
    <property type="entry name" value="ABC transporter involved in vitamin B12 uptake, BtuC"/>
    <property type="match status" value="2"/>
</dbReference>
<evidence type="ECO:0000256" key="3">
    <source>
        <dbReference type="ARBA" id="ARBA00022448"/>
    </source>
</evidence>
<feature type="transmembrane region" description="Helical" evidence="8">
    <location>
        <begin position="91"/>
        <end position="111"/>
    </location>
</feature>
<evidence type="ECO:0000313" key="10">
    <source>
        <dbReference type="Proteomes" id="UP000254405"/>
    </source>
</evidence>
<keyword evidence="6 8" id="KW-1133">Transmembrane helix</keyword>
<evidence type="ECO:0000256" key="5">
    <source>
        <dbReference type="ARBA" id="ARBA00022692"/>
    </source>
</evidence>
<feature type="transmembrane region" description="Helical" evidence="8">
    <location>
        <begin position="247"/>
        <end position="265"/>
    </location>
</feature>
<name>A0A376TL33_ECOLX</name>
<dbReference type="FunFam" id="1.10.3470.10:FF:000011">
    <property type="entry name" value="Fe(3+)-hydroxamate ABC transporter permease FhuB"/>
    <property type="match status" value="1"/>
</dbReference>
<feature type="transmembrane region" description="Helical" evidence="8">
    <location>
        <begin position="62"/>
        <end position="79"/>
    </location>
</feature>
<gene>
    <name evidence="9" type="primary">fhuB</name>
    <name evidence="9" type="ORF">NCTC8985_03137</name>
</gene>
<sequence>MSKRIALFPALLLALLVIVATALTWMNFSQALPRSQWAQAAWSLDINVIEQMIFHYSLLPRLAISLLVGAGLGLVGVLFQQVLRNPLAEPTTLGVATGAQLGITVTTLWAIPGAMASQFAALAGACVVGLIVFGVAWGKRLSPVTLILAGLVVSLYCGAINQLLVIFHHDQLQSMFLWSTGTLTQTDWGGVERLWPQLLGGVMLTLLLLRPLTLMGLDDGVARNLGLALSLARLAALSLAIVISALLVNAVGIIGFIGLFAPLLAKMLGARRLLPRLMLASLIGALILWLSDQIILWLTRVWMEVSTGSVTALIGAPLLLWLLPRLRSISAPDMKVNDRVATERQHVLAFALAGGVLLLMAVVVALSFGRDAHGWTWASGALLEDLMPWRWPRIMAALFAGVMLAVAGCIIQRLTGNPMASPEVLGISSGAAFGVVLMLFLVPGNAFGWLLPAGSLGAAVTLLIIMIAAGRGGFSPHRMLLAGMALSTAFTMLLMMLQASGDPRMAQVLTWISGSTYNATDAQVWRTGIVMVILLAITPLCRRWLTILPLGGDTARAVGMALTPTRIALLLLAACLTATATMTIGPLSFVGLMAPHIARMMGFRRTMPHIVISALVGGLLLVFADWVWADGAVSIPDPGGAAVNLYRRAIFYLFVEKAEPLRECLARWARQNHHNFANTRRAASMVLLISSMLCATDIKPASNADGAR</sequence>
<feature type="transmembrane region" description="Helical" evidence="8">
    <location>
        <begin position="567"/>
        <end position="594"/>
    </location>
</feature>
<feature type="transmembrane region" description="Helical" evidence="8">
    <location>
        <begin position="389"/>
        <end position="411"/>
    </location>
</feature>
<accession>A0A376TL33</accession>
<evidence type="ECO:0000256" key="8">
    <source>
        <dbReference type="SAM" id="Phobius"/>
    </source>
</evidence>
<dbReference type="Proteomes" id="UP000254405">
    <property type="component" value="Unassembled WGS sequence"/>
</dbReference>
<dbReference type="GO" id="GO:0022857">
    <property type="term" value="F:transmembrane transporter activity"/>
    <property type="evidence" value="ECO:0007669"/>
    <property type="project" value="InterPro"/>
</dbReference>
<feature type="transmembrane region" description="Helical" evidence="8">
    <location>
        <begin position="305"/>
        <end position="326"/>
    </location>
</feature>
<reference evidence="9 10" key="1">
    <citation type="submission" date="2018-06" db="EMBL/GenBank/DDBJ databases">
        <authorList>
            <consortium name="Pathogen Informatics"/>
            <person name="Doyle S."/>
        </authorList>
    </citation>
    <scope>NUCLEOTIDE SEQUENCE [LARGE SCALE GENOMIC DNA]</scope>
    <source>
        <strain evidence="9 10">NCTC8985</strain>
    </source>
</reference>
<keyword evidence="5 8" id="KW-0812">Transmembrane</keyword>
<dbReference type="InterPro" id="IPR000522">
    <property type="entry name" value="ABC_transptr_permease_BtuC"/>
</dbReference>
<dbReference type="PANTHER" id="PTHR30472">
    <property type="entry name" value="FERRIC ENTEROBACTIN TRANSPORT SYSTEM PERMEASE PROTEIN"/>
    <property type="match status" value="1"/>
</dbReference>
<dbReference type="EMBL" id="UGCO01000001">
    <property type="protein sequence ID" value="STI77827.1"/>
    <property type="molecule type" value="Genomic_DNA"/>
</dbReference>
<evidence type="ECO:0000256" key="6">
    <source>
        <dbReference type="ARBA" id="ARBA00022989"/>
    </source>
</evidence>
<protein>
    <submittedName>
        <fullName evidence="9">Ferrichrome transport system permease</fullName>
    </submittedName>
</protein>
<feature type="transmembrane region" description="Helical" evidence="8">
    <location>
        <begin position="277"/>
        <end position="299"/>
    </location>
</feature>
<feature type="transmembrane region" description="Helical" evidence="8">
    <location>
        <begin position="117"/>
        <end position="137"/>
    </location>
</feature>
<keyword evidence="7 8" id="KW-0472">Membrane</keyword>
<feature type="transmembrane region" description="Helical" evidence="8">
    <location>
        <begin position="423"/>
        <end position="443"/>
    </location>
</feature>
<organism evidence="9 10">
    <name type="scientific">Escherichia coli</name>
    <dbReference type="NCBI Taxonomy" id="562"/>
    <lineage>
        <taxon>Bacteria</taxon>
        <taxon>Pseudomonadati</taxon>
        <taxon>Pseudomonadota</taxon>
        <taxon>Gammaproteobacteria</taxon>
        <taxon>Enterobacterales</taxon>
        <taxon>Enterobacteriaceae</taxon>
        <taxon>Escherichia</taxon>
    </lineage>
</organism>
<evidence type="ECO:0000256" key="2">
    <source>
        <dbReference type="ARBA" id="ARBA00007935"/>
    </source>
</evidence>
<feature type="transmembrane region" description="Helical" evidence="8">
    <location>
        <begin position="347"/>
        <end position="369"/>
    </location>
</feature>
<dbReference type="Pfam" id="PF01032">
    <property type="entry name" value="FecCD"/>
    <property type="match status" value="2"/>
</dbReference>
<dbReference type="InterPro" id="IPR037294">
    <property type="entry name" value="ABC_BtuC-like"/>
</dbReference>
<dbReference type="CDD" id="cd06550">
    <property type="entry name" value="TM_ABC_iron-siderophores_like"/>
    <property type="match status" value="2"/>
</dbReference>
<dbReference type="PANTHER" id="PTHR30472:SF37">
    <property type="entry name" value="FE(3+) DICITRATE TRANSPORT SYSTEM PERMEASE PROTEIN FECD-RELATED"/>
    <property type="match status" value="1"/>
</dbReference>
<dbReference type="GO" id="GO:0033214">
    <property type="term" value="P:siderophore-iron import into cell"/>
    <property type="evidence" value="ECO:0007669"/>
    <property type="project" value="TreeGrafter"/>
</dbReference>
<dbReference type="AlphaFoldDB" id="A0A376TL33"/>
<keyword evidence="4" id="KW-1003">Cell membrane</keyword>
<comment type="similarity">
    <text evidence="2">Belongs to the binding-protein-dependent transport system permease family. FecCD subfamily.</text>
</comment>
<evidence type="ECO:0000256" key="7">
    <source>
        <dbReference type="ARBA" id="ARBA00023136"/>
    </source>
</evidence>
<feature type="transmembrane region" description="Helical" evidence="8">
    <location>
        <begin position="449"/>
        <end position="468"/>
    </location>
</feature>
<evidence type="ECO:0000256" key="4">
    <source>
        <dbReference type="ARBA" id="ARBA00022475"/>
    </source>
</evidence>
<comment type="subcellular location">
    <subcellularLocation>
        <location evidence="1">Cell membrane</location>
        <topology evidence="1">Multi-pass membrane protein</topology>
    </subcellularLocation>
</comment>
<evidence type="ECO:0000313" key="9">
    <source>
        <dbReference type="EMBL" id="STI77827.1"/>
    </source>
</evidence>
<feature type="transmembrane region" description="Helical" evidence="8">
    <location>
        <begin position="480"/>
        <end position="499"/>
    </location>
</feature>
<dbReference type="NCBIfam" id="NF007865">
    <property type="entry name" value="PRK10577.1-1"/>
    <property type="match status" value="1"/>
</dbReference>
<evidence type="ECO:0000256" key="1">
    <source>
        <dbReference type="ARBA" id="ARBA00004651"/>
    </source>
</evidence>
<proteinExistence type="inferred from homology"/>
<dbReference type="GO" id="GO:0005886">
    <property type="term" value="C:plasma membrane"/>
    <property type="evidence" value="ECO:0007669"/>
    <property type="project" value="UniProtKB-SubCell"/>
</dbReference>